<reference evidence="8" key="1">
    <citation type="submission" date="2014-07" db="EMBL/GenBank/DDBJ databases">
        <authorList>
            <person name="Wibberg D."/>
        </authorList>
    </citation>
    <scope>NUCLEOTIDE SEQUENCE [LARGE SCALE GENOMIC DNA]</scope>
    <source>
        <strain evidence="8">DG5</strain>
    </source>
</reference>
<evidence type="ECO:0000313" key="8">
    <source>
        <dbReference type="Proteomes" id="UP000032431"/>
    </source>
</evidence>
<dbReference type="AlphaFoldDB" id="A0A078KRT6"/>
<evidence type="ECO:0000256" key="6">
    <source>
        <dbReference type="SAM" id="SignalP"/>
    </source>
</evidence>
<dbReference type="EMBL" id="LM995447">
    <property type="protein sequence ID" value="CDZ25113.1"/>
    <property type="molecule type" value="Genomic_DNA"/>
</dbReference>
<organism evidence="7 8">
    <name type="scientific">[Clostridium] cellulosi</name>
    <dbReference type="NCBI Taxonomy" id="29343"/>
    <lineage>
        <taxon>Bacteria</taxon>
        <taxon>Bacillati</taxon>
        <taxon>Bacillota</taxon>
        <taxon>Clostridia</taxon>
        <taxon>Eubacteriales</taxon>
        <taxon>Oscillospiraceae</taxon>
        <taxon>Oscillospiraceae incertae sedis</taxon>
    </lineage>
</organism>
<dbReference type="PANTHER" id="PTHR43649:SF33">
    <property type="entry name" value="POLYGALACTURONAN_RHAMNOGALACTURONAN-BINDING PROTEIN YTCQ"/>
    <property type="match status" value="1"/>
</dbReference>
<evidence type="ECO:0000256" key="4">
    <source>
        <dbReference type="ARBA" id="ARBA00023139"/>
    </source>
</evidence>
<keyword evidence="2 6" id="KW-0732">Signal</keyword>
<dbReference type="HOGENOM" id="CLU_049575_0_0_9"/>
<keyword evidence="3" id="KW-0472">Membrane</keyword>
<dbReference type="PATRIC" id="fig|29343.3.peg.2145"/>
<dbReference type="PANTHER" id="PTHR43649">
    <property type="entry name" value="ARABINOSE-BINDING PROTEIN-RELATED"/>
    <property type="match status" value="1"/>
</dbReference>
<dbReference type="Proteomes" id="UP000032431">
    <property type="component" value="Chromosome I"/>
</dbReference>
<dbReference type="Pfam" id="PF01547">
    <property type="entry name" value="SBP_bac_1"/>
    <property type="match status" value="1"/>
</dbReference>
<protein>
    <recommendedName>
        <fullName evidence="9">Extracellular solute-binding protein</fullName>
    </recommendedName>
</protein>
<dbReference type="KEGG" id="ccel:CCDG5_2021"/>
<dbReference type="PROSITE" id="PS51257">
    <property type="entry name" value="PROKAR_LIPOPROTEIN"/>
    <property type="match status" value="1"/>
</dbReference>
<proteinExistence type="predicted"/>
<gene>
    <name evidence="7" type="ORF">CCDG5_2021</name>
</gene>
<dbReference type="Gene3D" id="3.40.190.10">
    <property type="entry name" value="Periplasmic binding protein-like II"/>
    <property type="match status" value="2"/>
</dbReference>
<feature type="signal peptide" evidence="6">
    <location>
        <begin position="1"/>
        <end position="18"/>
    </location>
</feature>
<name>A0A078KRT6_9FIRM</name>
<keyword evidence="8" id="KW-1185">Reference proteome</keyword>
<dbReference type="STRING" id="29343.CCDG5_2021"/>
<keyword evidence="4" id="KW-0564">Palmitate</keyword>
<evidence type="ECO:0000256" key="3">
    <source>
        <dbReference type="ARBA" id="ARBA00023136"/>
    </source>
</evidence>
<sequence>MKKLICLFVAAAMVVSFAGCSNNKKSSSGSKNSNVTLKVLTHWTNLTKSDGSGWLDKFADKFEKETGAKVKFEAITDYATEVKTRLSSGNYGDVLDIPTGVATSDLPSFFAKIGNSNDDDLKDYYYTYVDGIKNSDGSYDVYGLSYGLSIVGAVYNKAAFKKAGIDEFPTTLDGLYDACAKLKAAGIVPVAINFKDKWPLSSAFDAIPLFASHDGNWQNTVYKTTDLFSADKPYGVSLSILNKLVSNKWVEPDLTTTNWEQSKSDLGTGKVGMMFLGSWAVPQMAAAATNPDDIGFAPIPTDNTGKLYTYASQDYMMGIAKNTKYYDLARKYLMEFTTSDFAGTQGFAPIIKGQESSDKVIKDFMATGVTVIMGEPGETGEEGSNMTKIGNEAGIDFWGGMYLQDVAIASQQGKFDQVVKELNKRWNEAKTTCGF</sequence>
<dbReference type="SUPFAM" id="SSF53850">
    <property type="entry name" value="Periplasmic binding protein-like II"/>
    <property type="match status" value="1"/>
</dbReference>
<evidence type="ECO:0000256" key="2">
    <source>
        <dbReference type="ARBA" id="ARBA00022729"/>
    </source>
</evidence>
<keyword evidence="5" id="KW-0449">Lipoprotein</keyword>
<dbReference type="OrthoDB" id="42940at2"/>
<evidence type="ECO:0008006" key="9">
    <source>
        <dbReference type="Google" id="ProtNLM"/>
    </source>
</evidence>
<keyword evidence="1" id="KW-1003">Cell membrane</keyword>
<dbReference type="InterPro" id="IPR006059">
    <property type="entry name" value="SBP"/>
</dbReference>
<feature type="chain" id="PRO_5038531594" description="Extracellular solute-binding protein" evidence="6">
    <location>
        <begin position="19"/>
        <end position="435"/>
    </location>
</feature>
<accession>A0A078KRT6</accession>
<dbReference type="InterPro" id="IPR050490">
    <property type="entry name" value="Bact_solute-bd_prot1"/>
</dbReference>
<evidence type="ECO:0000313" key="7">
    <source>
        <dbReference type="EMBL" id="CDZ25113.1"/>
    </source>
</evidence>
<evidence type="ECO:0000256" key="5">
    <source>
        <dbReference type="ARBA" id="ARBA00023288"/>
    </source>
</evidence>
<evidence type="ECO:0000256" key="1">
    <source>
        <dbReference type="ARBA" id="ARBA00022475"/>
    </source>
</evidence>